<dbReference type="InterPro" id="IPR010627">
    <property type="entry name" value="Prepilin_pept_A24_N"/>
</dbReference>
<dbReference type="EMBL" id="LKLW01000151">
    <property type="protein sequence ID" value="KSU24551.1"/>
    <property type="molecule type" value="Genomic_DNA"/>
</dbReference>
<dbReference type="Proteomes" id="UP000053719">
    <property type="component" value="Unassembled WGS sequence"/>
</dbReference>
<dbReference type="Proteomes" id="UP000052991">
    <property type="component" value="Unassembled WGS sequence"/>
</dbReference>
<proteinExistence type="predicted"/>
<feature type="transmembrane region" description="Helical" evidence="1">
    <location>
        <begin position="71"/>
        <end position="89"/>
    </location>
</feature>
<dbReference type="InterPro" id="IPR050882">
    <property type="entry name" value="Prepilin_peptidase/N-MTase"/>
</dbReference>
<keyword evidence="6" id="KW-0378">Hydrolase</keyword>
<reference evidence="8 9" key="1">
    <citation type="submission" date="2015-10" db="EMBL/GenBank/DDBJ databases">
        <title>Draft Genome Sequences of 11 Lactococcus lactis subspecies cremoris strains.</title>
        <authorList>
            <person name="Wels M."/>
            <person name="Backus L."/>
            <person name="Boekhorst J."/>
            <person name="Dijkstra A."/>
            <person name="Beerthuizen M."/>
            <person name="Kelly W."/>
            <person name="Siezen R."/>
            <person name="Bachmann H."/>
            <person name="Van Hijum S."/>
        </authorList>
    </citation>
    <scope>NUCLEOTIDE SEQUENCE [LARGE SCALE GENOMIC DNA]</scope>
    <source>
        <strain evidence="9">LMG9449</strain>
        <strain evidence="10">M20</strain>
        <strain evidence="8">N42</strain>
    </source>
</reference>
<evidence type="ECO:0000313" key="11">
    <source>
        <dbReference type="Proteomes" id="UP000192067"/>
    </source>
</evidence>
<dbReference type="Proteomes" id="UP000245919">
    <property type="component" value="Chromosome"/>
</dbReference>
<evidence type="ECO:0000313" key="5">
    <source>
        <dbReference type="EMBL" id="KSU14057.1"/>
    </source>
</evidence>
<protein>
    <submittedName>
        <fullName evidence="3 6">ComC</fullName>
    </submittedName>
    <submittedName>
        <fullName evidence="4">Prepilin peptidase</fullName>
    </submittedName>
</protein>
<feature type="transmembrane region" description="Helical" evidence="1">
    <location>
        <begin position="199"/>
        <end position="219"/>
    </location>
</feature>
<dbReference type="RefSeq" id="WP_033900770.1">
    <property type="nucleotide sequence ID" value="NZ_CAKMAO010000004.1"/>
</dbReference>
<dbReference type="EMBL" id="CP015904">
    <property type="protein sequence ID" value="ARE14329.1"/>
    <property type="molecule type" value="Genomic_DNA"/>
</dbReference>
<gene>
    <name evidence="4" type="ORF">LL14B4_11390</name>
    <name evidence="3" type="ORF">LLUC11_2004</name>
    <name evidence="5" type="ORF">LMG9449_2638</name>
    <name evidence="6" type="ORF">M20_2266</name>
    <name evidence="7" type="ORF">N42_2372</name>
</gene>
<keyword evidence="1" id="KW-1133">Transmembrane helix</keyword>
<evidence type="ECO:0000313" key="7">
    <source>
        <dbReference type="EMBL" id="KSU24551.1"/>
    </source>
</evidence>
<feature type="transmembrane region" description="Helical" evidence="1">
    <location>
        <begin position="118"/>
        <end position="148"/>
    </location>
</feature>
<feature type="domain" description="Prepilin peptidase A24 N-terminal" evidence="2">
    <location>
        <begin position="8"/>
        <end position="90"/>
    </location>
</feature>
<evidence type="ECO:0000313" key="9">
    <source>
        <dbReference type="Proteomes" id="UP000053612"/>
    </source>
</evidence>
<accession>A0A0A7T478</accession>
<dbReference type="GO" id="GO:0004190">
    <property type="term" value="F:aspartic-type endopeptidase activity"/>
    <property type="evidence" value="ECO:0007669"/>
    <property type="project" value="TreeGrafter"/>
</dbReference>
<reference evidence="3 11" key="2">
    <citation type="journal article" date="2017" name="BMC Genomics">
        <title>Comparative and functional genomics of the Lactococcus lactis taxon; insights into evolution and niche adaptation.</title>
        <authorList>
            <person name="Kelleher P."/>
            <person name="Bottacini F."/>
            <person name="Mahony J."/>
            <person name="Kilcawley K.N."/>
            <person name="van Sinderen D."/>
        </authorList>
    </citation>
    <scope>NUCLEOTIDE SEQUENCE [LARGE SCALE GENOMIC DNA]</scope>
    <source>
        <strain evidence="3 11">UC11</strain>
    </source>
</reference>
<dbReference type="PANTHER" id="PTHR30487:SF0">
    <property type="entry name" value="PREPILIN LEADER PEPTIDASE_N-METHYLTRANSFERASE-RELATED"/>
    <property type="match status" value="1"/>
</dbReference>
<dbReference type="Pfam" id="PF06750">
    <property type="entry name" value="A24_N_bact"/>
    <property type="match status" value="1"/>
</dbReference>
<dbReference type="AlphaFoldDB" id="A0A0A7T478"/>
<dbReference type="EMBL" id="LKLU01000132">
    <property type="protein sequence ID" value="KSU18312.1"/>
    <property type="molecule type" value="Genomic_DNA"/>
</dbReference>
<dbReference type="EMBL" id="CP028160">
    <property type="protein sequence ID" value="AWN66739.1"/>
    <property type="molecule type" value="Genomic_DNA"/>
</dbReference>
<feature type="transmembrane region" description="Helical" evidence="1">
    <location>
        <begin position="95"/>
        <end position="111"/>
    </location>
</feature>
<sequence>MDILFIFVIGSIFGSFFGLIVDRIPLRKSIIFGRSHCDSCQQLLAYRDLIPIFSQISSGSHCRYCKSKIPYLYVFLEFSSALIFVLAWVNYLKPSQFLLIILSLILSAFDYRQHSFPFVIWFIFALSFILIFPLSPLFYFWLILAVLAEKFNLRVGSGDFLWFFTASFSLTFLNEMLLLQIACSLGIIYYLITKKRVEIAFIPFLTIAYLMLLFGHQILSP</sequence>
<organism evidence="6 10">
    <name type="scientific">Lactococcus lactis subsp. lactis</name>
    <name type="common">Streptococcus lactis</name>
    <dbReference type="NCBI Taxonomy" id="1360"/>
    <lineage>
        <taxon>Bacteria</taxon>
        <taxon>Bacillati</taxon>
        <taxon>Bacillota</taxon>
        <taxon>Bacilli</taxon>
        <taxon>Lactobacillales</taxon>
        <taxon>Streptococcaceae</taxon>
        <taxon>Lactococcus</taxon>
    </lineage>
</organism>
<dbReference type="PANTHER" id="PTHR30487">
    <property type="entry name" value="TYPE 4 PREPILIN-LIKE PROTEINS LEADER PEPTIDE-PROCESSING ENZYME"/>
    <property type="match status" value="1"/>
</dbReference>
<dbReference type="Proteomes" id="UP000053612">
    <property type="component" value="Unassembled WGS sequence"/>
</dbReference>
<evidence type="ECO:0000313" key="8">
    <source>
        <dbReference type="Proteomes" id="UP000052991"/>
    </source>
</evidence>
<evidence type="ECO:0000313" key="6">
    <source>
        <dbReference type="EMBL" id="KSU18312.1"/>
    </source>
</evidence>
<dbReference type="GO" id="GO:0005886">
    <property type="term" value="C:plasma membrane"/>
    <property type="evidence" value="ECO:0007669"/>
    <property type="project" value="TreeGrafter"/>
</dbReference>
<evidence type="ECO:0000313" key="4">
    <source>
        <dbReference type="EMBL" id="AWN66739.1"/>
    </source>
</evidence>
<evidence type="ECO:0000259" key="2">
    <source>
        <dbReference type="Pfam" id="PF06750"/>
    </source>
</evidence>
<keyword evidence="1" id="KW-0812">Transmembrane</keyword>
<evidence type="ECO:0000313" key="3">
    <source>
        <dbReference type="EMBL" id="ARE14329.1"/>
    </source>
</evidence>
<keyword evidence="6" id="KW-0645">Protease</keyword>
<evidence type="ECO:0000313" key="10">
    <source>
        <dbReference type="Proteomes" id="UP000053719"/>
    </source>
</evidence>
<feature type="transmembrane region" description="Helical" evidence="1">
    <location>
        <begin position="160"/>
        <end position="192"/>
    </location>
</feature>
<reference evidence="6" key="3">
    <citation type="journal article" date="2017" name="Genome Announc.">
        <title>Draft Genome Sequences of 24 Lactococcus lactis Strains.</title>
        <authorList>
            <person name="Backus L."/>
            <person name="Wels M."/>
            <person name="Boekhorst J."/>
            <person name="Dijkstra A.R."/>
            <person name="Beerthuyzen M."/>
            <person name="Kelly W.J."/>
            <person name="Siezen R.J."/>
            <person name="van Hijum S.A."/>
            <person name="Bachmann H."/>
        </authorList>
    </citation>
    <scope>NUCLEOTIDE SEQUENCE</scope>
    <source>
        <strain evidence="5">LMG9447</strain>
        <strain evidence="6">M20</strain>
        <strain evidence="7">N42</strain>
    </source>
</reference>
<evidence type="ECO:0000313" key="12">
    <source>
        <dbReference type="Proteomes" id="UP000245919"/>
    </source>
</evidence>
<dbReference type="Proteomes" id="UP000192067">
    <property type="component" value="Chromosome"/>
</dbReference>
<reference evidence="4 12" key="4">
    <citation type="submission" date="2018-03" db="EMBL/GenBank/DDBJ databases">
        <title>Genome sequence of Lactococcus lactis strain 14B4 from almond drupe.</title>
        <authorList>
            <person name="Tran T.D."/>
            <person name="McGarvey J.A."/>
            <person name="Huynh S."/>
            <person name="Parker C.T."/>
        </authorList>
    </citation>
    <scope>NUCLEOTIDE SEQUENCE [LARGE SCALE GENOMIC DNA]</scope>
    <source>
        <strain evidence="4 12">14B4</strain>
    </source>
</reference>
<evidence type="ECO:0000256" key="1">
    <source>
        <dbReference type="SAM" id="Phobius"/>
    </source>
</evidence>
<keyword evidence="1" id="KW-0472">Membrane</keyword>
<feature type="transmembrane region" description="Helical" evidence="1">
    <location>
        <begin position="6"/>
        <end position="26"/>
    </location>
</feature>
<dbReference type="EMBL" id="LKLS01000216">
    <property type="protein sequence ID" value="KSU14057.1"/>
    <property type="molecule type" value="Genomic_DNA"/>
</dbReference>
<dbReference type="PATRIC" id="fig|1360.100.peg.449"/>
<dbReference type="GO" id="GO:0006465">
    <property type="term" value="P:signal peptide processing"/>
    <property type="evidence" value="ECO:0007669"/>
    <property type="project" value="TreeGrafter"/>
</dbReference>
<name>A0A0A7T478_LACLL</name>
<dbReference type="GeneID" id="89634381"/>